<evidence type="ECO:0000256" key="1">
    <source>
        <dbReference type="SAM" id="MobiDB-lite"/>
    </source>
</evidence>
<dbReference type="AlphaFoldDB" id="A0AAE0JZA9"/>
<evidence type="ECO:0000313" key="3">
    <source>
        <dbReference type="EMBL" id="KAK3366436.1"/>
    </source>
</evidence>
<keyword evidence="2" id="KW-0812">Transmembrane</keyword>
<keyword evidence="2" id="KW-1133">Transmembrane helix</keyword>
<keyword evidence="2" id="KW-0472">Membrane</keyword>
<dbReference type="Proteomes" id="UP001285441">
    <property type="component" value="Unassembled WGS sequence"/>
</dbReference>
<feature type="transmembrane region" description="Helical" evidence="2">
    <location>
        <begin position="44"/>
        <end position="64"/>
    </location>
</feature>
<accession>A0AAE0JZA9</accession>
<feature type="region of interest" description="Disordered" evidence="1">
    <location>
        <begin position="138"/>
        <end position="175"/>
    </location>
</feature>
<reference evidence="3" key="1">
    <citation type="journal article" date="2023" name="Mol. Phylogenet. Evol.">
        <title>Genome-scale phylogeny and comparative genomics of the fungal order Sordariales.</title>
        <authorList>
            <person name="Hensen N."/>
            <person name="Bonometti L."/>
            <person name="Westerberg I."/>
            <person name="Brannstrom I.O."/>
            <person name="Guillou S."/>
            <person name="Cros-Aarteil S."/>
            <person name="Calhoun S."/>
            <person name="Haridas S."/>
            <person name="Kuo A."/>
            <person name="Mondo S."/>
            <person name="Pangilinan J."/>
            <person name="Riley R."/>
            <person name="LaButti K."/>
            <person name="Andreopoulos B."/>
            <person name="Lipzen A."/>
            <person name="Chen C."/>
            <person name="Yan M."/>
            <person name="Daum C."/>
            <person name="Ng V."/>
            <person name="Clum A."/>
            <person name="Steindorff A."/>
            <person name="Ohm R.A."/>
            <person name="Martin F."/>
            <person name="Silar P."/>
            <person name="Natvig D.O."/>
            <person name="Lalanne C."/>
            <person name="Gautier V."/>
            <person name="Ament-Velasquez S.L."/>
            <person name="Kruys A."/>
            <person name="Hutchinson M.I."/>
            <person name="Powell A.J."/>
            <person name="Barry K."/>
            <person name="Miller A.N."/>
            <person name="Grigoriev I.V."/>
            <person name="Debuchy R."/>
            <person name="Gladieux P."/>
            <person name="Hiltunen Thoren M."/>
            <person name="Johannesson H."/>
        </authorList>
    </citation>
    <scope>NUCLEOTIDE SEQUENCE</scope>
    <source>
        <strain evidence="3">CBS 232.78</strain>
    </source>
</reference>
<evidence type="ECO:0000256" key="2">
    <source>
        <dbReference type="SAM" id="Phobius"/>
    </source>
</evidence>
<sequence>MLDSGAIVECISPDFCRRLGLTIRRLDVPSTINLASDEHNSIDSYWIVNILVAGAMTVAMAFVYGTGEAYHMMLSLNCMGTKALYVTSAQRSGIVDIRVGEEEDEATFSGYEEDSDQEYGTSFRALATATEFVDLLEASGMAPPSEQSTSSDCWYDTDDTEPTEPRVLAGNGDAW</sequence>
<keyword evidence="4" id="KW-1185">Reference proteome</keyword>
<evidence type="ECO:0000313" key="4">
    <source>
        <dbReference type="Proteomes" id="UP001285441"/>
    </source>
</evidence>
<reference evidence="3" key="2">
    <citation type="submission" date="2023-06" db="EMBL/GenBank/DDBJ databases">
        <authorList>
            <consortium name="Lawrence Berkeley National Laboratory"/>
            <person name="Haridas S."/>
            <person name="Hensen N."/>
            <person name="Bonometti L."/>
            <person name="Westerberg I."/>
            <person name="Brannstrom I.O."/>
            <person name="Guillou S."/>
            <person name="Cros-Aarteil S."/>
            <person name="Calhoun S."/>
            <person name="Kuo A."/>
            <person name="Mondo S."/>
            <person name="Pangilinan J."/>
            <person name="Riley R."/>
            <person name="LaButti K."/>
            <person name="Andreopoulos B."/>
            <person name="Lipzen A."/>
            <person name="Chen C."/>
            <person name="Yanf M."/>
            <person name="Daum C."/>
            <person name="Ng V."/>
            <person name="Clum A."/>
            <person name="Steindorff A."/>
            <person name="Ohm R."/>
            <person name="Martin F."/>
            <person name="Silar P."/>
            <person name="Natvig D."/>
            <person name="Lalanne C."/>
            <person name="Gautier V."/>
            <person name="Ament-velasquez S.L."/>
            <person name="Kruys A."/>
            <person name="Hutchinson M.I."/>
            <person name="Powell A.J."/>
            <person name="Barry K."/>
            <person name="Miller A.N."/>
            <person name="Grigoriev I.V."/>
            <person name="Debuchy R."/>
            <person name="Gladieux P."/>
            <person name="Thoren M.H."/>
            <person name="Johannesson H."/>
        </authorList>
    </citation>
    <scope>NUCLEOTIDE SEQUENCE</scope>
    <source>
        <strain evidence="3">CBS 232.78</strain>
    </source>
</reference>
<comment type="caution">
    <text evidence="3">The sequence shown here is derived from an EMBL/GenBank/DDBJ whole genome shotgun (WGS) entry which is preliminary data.</text>
</comment>
<dbReference type="EMBL" id="JAULSW010000012">
    <property type="protein sequence ID" value="KAK3366436.1"/>
    <property type="molecule type" value="Genomic_DNA"/>
</dbReference>
<gene>
    <name evidence="3" type="ORF">B0H63DRAFT_529819</name>
</gene>
<protein>
    <submittedName>
        <fullName evidence="3">Uncharacterized protein</fullName>
    </submittedName>
</protein>
<name>A0AAE0JZA9_9PEZI</name>
<proteinExistence type="predicted"/>
<organism evidence="3 4">
    <name type="scientific">Podospora didyma</name>
    <dbReference type="NCBI Taxonomy" id="330526"/>
    <lineage>
        <taxon>Eukaryota</taxon>
        <taxon>Fungi</taxon>
        <taxon>Dikarya</taxon>
        <taxon>Ascomycota</taxon>
        <taxon>Pezizomycotina</taxon>
        <taxon>Sordariomycetes</taxon>
        <taxon>Sordariomycetidae</taxon>
        <taxon>Sordariales</taxon>
        <taxon>Podosporaceae</taxon>
        <taxon>Podospora</taxon>
    </lineage>
</organism>